<evidence type="ECO:0000256" key="2">
    <source>
        <dbReference type="ARBA" id="ARBA00005236"/>
    </source>
</evidence>
<evidence type="ECO:0000259" key="9">
    <source>
        <dbReference type="Pfam" id="PF12704"/>
    </source>
</evidence>
<feature type="domain" description="MacB-like periplasmic core" evidence="9">
    <location>
        <begin position="21"/>
        <end position="260"/>
    </location>
</feature>
<dbReference type="Pfam" id="PF02687">
    <property type="entry name" value="FtsX"/>
    <property type="match status" value="1"/>
</dbReference>
<evidence type="ECO:0000256" key="3">
    <source>
        <dbReference type="ARBA" id="ARBA00022475"/>
    </source>
</evidence>
<comment type="subcellular location">
    <subcellularLocation>
        <location evidence="1">Cell membrane</location>
        <topology evidence="1">Multi-pass membrane protein</topology>
    </subcellularLocation>
</comment>
<dbReference type="InterPro" id="IPR025857">
    <property type="entry name" value="MacB_PCD"/>
</dbReference>
<feature type="transmembrane region" description="Helical" evidence="7">
    <location>
        <begin position="21"/>
        <end position="42"/>
    </location>
</feature>
<feature type="transmembrane region" description="Helical" evidence="7">
    <location>
        <begin position="287"/>
        <end position="307"/>
    </location>
</feature>
<dbReference type="EMBL" id="CP120682">
    <property type="protein sequence ID" value="WKN35714.1"/>
    <property type="molecule type" value="Genomic_DNA"/>
</dbReference>
<evidence type="ECO:0000256" key="1">
    <source>
        <dbReference type="ARBA" id="ARBA00004651"/>
    </source>
</evidence>
<dbReference type="InterPro" id="IPR003838">
    <property type="entry name" value="ABC3_permease_C"/>
</dbReference>
<accession>A0AA49GR42</accession>
<dbReference type="GO" id="GO:0044874">
    <property type="term" value="P:lipoprotein localization to outer membrane"/>
    <property type="evidence" value="ECO:0007669"/>
    <property type="project" value="TreeGrafter"/>
</dbReference>
<reference evidence="10" key="1">
    <citation type="journal article" date="2023" name="Comput. Struct. Biotechnol. J.">
        <title>Discovery of a novel marine Bacteroidetes with a rich repertoire of carbohydrate-active enzymes.</title>
        <authorList>
            <person name="Chen B."/>
            <person name="Liu G."/>
            <person name="Chen Q."/>
            <person name="Wang H."/>
            <person name="Liu L."/>
            <person name="Tang K."/>
        </authorList>
    </citation>
    <scope>NUCLEOTIDE SEQUENCE</scope>
    <source>
        <strain evidence="10">TK19036</strain>
    </source>
</reference>
<evidence type="ECO:0000256" key="6">
    <source>
        <dbReference type="ARBA" id="ARBA00023136"/>
    </source>
</evidence>
<feature type="domain" description="ABC3 transporter permease C-terminal" evidence="8">
    <location>
        <begin position="291"/>
        <end position="414"/>
    </location>
</feature>
<reference evidence="10" key="2">
    <citation type="journal article" date="2024" name="Antonie Van Leeuwenhoek">
        <title>Roseihalotalea indica gen. nov., sp. nov., a halophilic Bacteroidetes from mesopelagic Southwest Indian Ocean with higher carbohydrate metabolic potential.</title>
        <authorList>
            <person name="Chen B."/>
            <person name="Zhang M."/>
            <person name="Lin D."/>
            <person name="Ye J."/>
            <person name="Tang K."/>
        </authorList>
    </citation>
    <scope>NUCLEOTIDE SEQUENCE</scope>
    <source>
        <strain evidence="10">TK19036</strain>
    </source>
</reference>
<dbReference type="PANTHER" id="PTHR30489:SF0">
    <property type="entry name" value="LIPOPROTEIN-RELEASING SYSTEM TRANSMEMBRANE PROTEIN LOLE"/>
    <property type="match status" value="1"/>
</dbReference>
<keyword evidence="4 7" id="KW-0812">Transmembrane</keyword>
<dbReference type="PANTHER" id="PTHR30489">
    <property type="entry name" value="LIPOPROTEIN-RELEASING SYSTEM TRANSMEMBRANE PROTEIN LOLE"/>
    <property type="match status" value="1"/>
</dbReference>
<feature type="transmembrane region" description="Helical" evidence="7">
    <location>
        <begin position="385"/>
        <end position="404"/>
    </location>
</feature>
<evidence type="ECO:0000259" key="8">
    <source>
        <dbReference type="Pfam" id="PF02687"/>
    </source>
</evidence>
<sequence length="420" mass="46739">MNWKLAFTIAMTHLLTKKKQSVVAMLGVTFGISMFIIMISFMTGVNDFTEDMAMDNTPHLHLYKAIEIEDRKITTLNSSVEEDDWFVVEHQKPKNELSKIKNGLNLMQRIEEMPGVRGVAPQVSSQVFYNNGPIQIPGNIYGIDVEKQADLFELDQKMDAGELTDLLKGSNVIVMGKGLAEKMGIQLGDRVSITTPEGNNLNLKVEGIFSFGVAQLDQTQSYATLATVQKILQKDPSYVTDLNVKMYDVTTAAAFGEKLSRQVNDVKVEDWEEANQSLLAGEQIRNIMTFVVCFTLLVVAGFGIYNIMNMNIINKMKDIAILKATGFQGNDVTLIFMLESVSIGIVGALLGLFIGFFFSYLLSQTPFPAGEFFRIETFPVNFNPVHYTIGVFFGFLTTLLAGWFPARKASKIDPVVIIRG</sequence>
<keyword evidence="3" id="KW-1003">Cell membrane</keyword>
<dbReference type="Pfam" id="PF12704">
    <property type="entry name" value="MacB_PCD"/>
    <property type="match status" value="1"/>
</dbReference>
<gene>
    <name evidence="10" type="ORF">K4G66_25430</name>
</gene>
<feature type="transmembrane region" description="Helical" evidence="7">
    <location>
        <begin position="341"/>
        <end position="362"/>
    </location>
</feature>
<evidence type="ECO:0000256" key="5">
    <source>
        <dbReference type="ARBA" id="ARBA00022989"/>
    </source>
</evidence>
<protein>
    <submittedName>
        <fullName evidence="10">ABC transporter permease</fullName>
    </submittedName>
</protein>
<keyword evidence="5 7" id="KW-1133">Transmembrane helix</keyword>
<evidence type="ECO:0000313" key="10">
    <source>
        <dbReference type="EMBL" id="WKN35714.1"/>
    </source>
</evidence>
<name>A0AA49GR42_9BACT</name>
<keyword evidence="6 7" id="KW-0472">Membrane</keyword>
<evidence type="ECO:0000256" key="4">
    <source>
        <dbReference type="ARBA" id="ARBA00022692"/>
    </source>
</evidence>
<dbReference type="GO" id="GO:0098797">
    <property type="term" value="C:plasma membrane protein complex"/>
    <property type="evidence" value="ECO:0007669"/>
    <property type="project" value="TreeGrafter"/>
</dbReference>
<dbReference type="AlphaFoldDB" id="A0AA49GR42"/>
<dbReference type="InterPro" id="IPR051447">
    <property type="entry name" value="Lipoprotein-release_system"/>
</dbReference>
<organism evidence="10">
    <name type="scientific">Roseihalotalea indica</name>
    <dbReference type="NCBI Taxonomy" id="2867963"/>
    <lineage>
        <taxon>Bacteria</taxon>
        <taxon>Pseudomonadati</taxon>
        <taxon>Bacteroidota</taxon>
        <taxon>Cytophagia</taxon>
        <taxon>Cytophagales</taxon>
        <taxon>Catalimonadaceae</taxon>
        <taxon>Roseihalotalea</taxon>
    </lineage>
</organism>
<evidence type="ECO:0000256" key="7">
    <source>
        <dbReference type="SAM" id="Phobius"/>
    </source>
</evidence>
<proteinExistence type="inferred from homology"/>
<comment type="similarity">
    <text evidence="2">Belongs to the ABC-4 integral membrane protein family. LolC/E subfamily.</text>
</comment>